<dbReference type="Gene3D" id="3.10.20.440">
    <property type="entry name" value="2Fe-2S iron-sulphur cluster binding domain, sarcosine oxidase, alpha subunit, N-terminal domain"/>
    <property type="match status" value="1"/>
</dbReference>
<dbReference type="EMBL" id="BJLY01000005">
    <property type="protein sequence ID" value="GEB04866.1"/>
    <property type="molecule type" value="Genomic_DNA"/>
</dbReference>
<dbReference type="GO" id="GO:0016491">
    <property type="term" value="F:oxidoreductase activity"/>
    <property type="evidence" value="ECO:0007669"/>
    <property type="project" value="UniProtKB-KW"/>
</dbReference>
<dbReference type="Pfam" id="PF13510">
    <property type="entry name" value="Fer2_4"/>
    <property type="match status" value="1"/>
</dbReference>
<reference evidence="2 3" key="1">
    <citation type="submission" date="2019-06" db="EMBL/GenBank/DDBJ databases">
        <title>Whole genome shotgun sequence of Gluconobacter roseus NBRC 3990.</title>
        <authorList>
            <person name="Hosoyama A."/>
            <person name="Uohara A."/>
            <person name="Ohji S."/>
            <person name="Ichikawa N."/>
        </authorList>
    </citation>
    <scope>NUCLEOTIDE SEQUENCE [LARGE SCALE GENOMIC DNA]</scope>
    <source>
        <strain evidence="2 3">NBRC 3990</strain>
    </source>
</reference>
<organism evidence="2 3">
    <name type="scientific">Gluconobacter roseus NBRC 3990</name>
    <dbReference type="NCBI Taxonomy" id="1307950"/>
    <lineage>
        <taxon>Bacteria</taxon>
        <taxon>Pseudomonadati</taxon>
        <taxon>Pseudomonadota</taxon>
        <taxon>Alphaproteobacteria</taxon>
        <taxon>Acetobacterales</taxon>
        <taxon>Acetobacteraceae</taxon>
        <taxon>Gluconobacter</taxon>
    </lineage>
</organism>
<dbReference type="InterPro" id="IPR001041">
    <property type="entry name" value="2Fe-2S_ferredoxin-type"/>
</dbReference>
<dbReference type="GO" id="GO:0051536">
    <property type="term" value="F:iron-sulfur cluster binding"/>
    <property type="evidence" value="ECO:0007669"/>
    <property type="project" value="InterPro"/>
</dbReference>
<dbReference type="SUPFAM" id="SSF54292">
    <property type="entry name" value="2Fe-2S ferredoxin-like"/>
    <property type="match status" value="1"/>
</dbReference>
<dbReference type="CDD" id="cd00207">
    <property type="entry name" value="fer2"/>
    <property type="match status" value="1"/>
</dbReference>
<accession>A0A4Y3MAF0</accession>
<evidence type="ECO:0000313" key="2">
    <source>
        <dbReference type="EMBL" id="GEB04866.1"/>
    </source>
</evidence>
<dbReference type="InterPro" id="IPR042204">
    <property type="entry name" value="2Fe-2S-bd_N"/>
</dbReference>
<evidence type="ECO:0008006" key="4">
    <source>
        <dbReference type="Google" id="ProtNLM"/>
    </source>
</evidence>
<keyword evidence="1" id="KW-0560">Oxidoreductase</keyword>
<keyword evidence="3" id="KW-1185">Reference proteome</keyword>
<name>A0A4Y3MAF0_9PROT</name>
<dbReference type="Proteomes" id="UP000320772">
    <property type="component" value="Unassembled WGS sequence"/>
</dbReference>
<protein>
    <recommendedName>
        <fullName evidence="4">Sarcosine oxidase subunit alpha</fullName>
    </recommendedName>
</protein>
<dbReference type="RefSeq" id="WP_231490022.1">
    <property type="nucleotide sequence ID" value="NZ_BAQZ01000019.1"/>
</dbReference>
<dbReference type="AlphaFoldDB" id="A0A4Y3MAF0"/>
<sequence>MNDPATCFSLSTASASEAAGHSPSPQPGSKMFSALAPITDAVTLFLDGQPITASAGDTVAVCLLRAGVSYNRLMPVSGAPRLPYCMIGHCFECLVEIDGIGNRQACLTPVRDGMKVRRQAGAPPALEPSAP</sequence>
<evidence type="ECO:0000313" key="3">
    <source>
        <dbReference type="Proteomes" id="UP000320772"/>
    </source>
</evidence>
<gene>
    <name evidence="2" type="ORF">GRO01_24420</name>
</gene>
<proteinExistence type="predicted"/>
<comment type="caution">
    <text evidence="2">The sequence shown here is derived from an EMBL/GenBank/DDBJ whole genome shotgun (WGS) entry which is preliminary data.</text>
</comment>
<evidence type="ECO:0000256" key="1">
    <source>
        <dbReference type="ARBA" id="ARBA00023002"/>
    </source>
</evidence>
<dbReference type="InterPro" id="IPR036010">
    <property type="entry name" value="2Fe-2S_ferredoxin-like_sf"/>
</dbReference>
<dbReference type="STRING" id="586239.AD943_01155"/>